<keyword evidence="3" id="KW-1185">Reference proteome</keyword>
<dbReference type="GO" id="GO:0019563">
    <property type="term" value="P:glycerol catabolic process"/>
    <property type="evidence" value="ECO:0007669"/>
    <property type="project" value="TreeGrafter"/>
</dbReference>
<dbReference type="EMBL" id="JAADJG010000618">
    <property type="protein sequence ID" value="KAF4441576.1"/>
    <property type="molecule type" value="Genomic_DNA"/>
</dbReference>
<accession>A0A8H4K1A1</accession>
<dbReference type="PANTHER" id="PTHR28629">
    <property type="entry name" value="TRIOKINASE/FMN CYCLASE"/>
    <property type="match status" value="1"/>
</dbReference>
<dbReference type="GO" id="GO:0005829">
    <property type="term" value="C:cytosol"/>
    <property type="evidence" value="ECO:0007669"/>
    <property type="project" value="TreeGrafter"/>
</dbReference>
<gene>
    <name evidence="2" type="ORF">F53441_11980</name>
</gene>
<organism evidence="2 3">
    <name type="scientific">Fusarium austroafricanum</name>
    <dbReference type="NCBI Taxonomy" id="2364996"/>
    <lineage>
        <taxon>Eukaryota</taxon>
        <taxon>Fungi</taxon>
        <taxon>Dikarya</taxon>
        <taxon>Ascomycota</taxon>
        <taxon>Pezizomycotina</taxon>
        <taxon>Sordariomycetes</taxon>
        <taxon>Hypocreomycetidae</taxon>
        <taxon>Hypocreales</taxon>
        <taxon>Nectriaceae</taxon>
        <taxon>Fusarium</taxon>
        <taxon>Fusarium concolor species complex</taxon>
    </lineage>
</organism>
<dbReference type="FunFam" id="3.40.50.10440:FF:000001">
    <property type="entry name" value="Dihydroxyacetone kinase, DhaK subunit"/>
    <property type="match status" value="1"/>
</dbReference>
<dbReference type="InterPro" id="IPR004006">
    <property type="entry name" value="DhaK_dom"/>
</dbReference>
<dbReference type="PROSITE" id="PS51481">
    <property type="entry name" value="DHAK"/>
    <property type="match status" value="1"/>
</dbReference>
<evidence type="ECO:0000313" key="3">
    <source>
        <dbReference type="Proteomes" id="UP000605986"/>
    </source>
</evidence>
<keyword evidence="2" id="KW-0418">Kinase</keyword>
<comment type="caution">
    <text evidence="2">The sequence shown here is derived from an EMBL/GenBank/DDBJ whole genome shotgun (WGS) entry which is preliminary data.</text>
</comment>
<sequence>MWDSDRHFFNDPALLDNYALESLSLANKVVYRQPNAQDHVAVISGGGSGHEPASTGLVGQGFLTASIAGTIFASPSTEQIFNEITKCVTRSTNILIIVMNYTGDVLNLGVAVEKARSMGIQVDMVIIGDYVDVEKLKSGKAGRRGIAETVLVMKTACAFAAHGHTLAEVATVTRLSAANIASIGASLVHVHVPG</sequence>
<protein>
    <submittedName>
        <fullName evidence="2">Dihydroxyacetone kinase</fullName>
    </submittedName>
</protein>
<dbReference type="SUPFAM" id="SSF82549">
    <property type="entry name" value="DAK1/DegV-like"/>
    <property type="match status" value="1"/>
</dbReference>
<dbReference type="PANTHER" id="PTHR28629:SF14">
    <property type="entry name" value="DIHYDROXYACETONE KINASE 1"/>
    <property type="match status" value="1"/>
</dbReference>
<dbReference type="AlphaFoldDB" id="A0A8H4K1A1"/>
<dbReference type="OrthoDB" id="1724672at2759"/>
<name>A0A8H4K1A1_9HYPO</name>
<dbReference type="InterPro" id="IPR050861">
    <property type="entry name" value="Dihydroxyacetone_Kinase"/>
</dbReference>
<dbReference type="Proteomes" id="UP000605986">
    <property type="component" value="Unassembled WGS sequence"/>
</dbReference>
<dbReference type="Pfam" id="PF02733">
    <property type="entry name" value="Dak1"/>
    <property type="match status" value="1"/>
</dbReference>
<proteinExistence type="predicted"/>
<reference evidence="2" key="1">
    <citation type="submission" date="2020-01" db="EMBL/GenBank/DDBJ databases">
        <title>Identification and distribution of gene clusters putatively required for synthesis of sphingolipid metabolism inhibitors in phylogenetically diverse species of the filamentous fungus Fusarium.</title>
        <authorList>
            <person name="Kim H.-S."/>
            <person name="Busman M."/>
            <person name="Brown D.W."/>
            <person name="Divon H."/>
            <person name="Uhlig S."/>
            <person name="Proctor R.H."/>
        </authorList>
    </citation>
    <scope>NUCLEOTIDE SEQUENCE</scope>
    <source>
        <strain evidence="2">NRRL 53441</strain>
    </source>
</reference>
<evidence type="ECO:0000259" key="1">
    <source>
        <dbReference type="PROSITE" id="PS51481"/>
    </source>
</evidence>
<dbReference type="GO" id="GO:0004371">
    <property type="term" value="F:glycerone kinase activity"/>
    <property type="evidence" value="ECO:0007669"/>
    <property type="project" value="InterPro"/>
</dbReference>
<evidence type="ECO:0000313" key="2">
    <source>
        <dbReference type="EMBL" id="KAF4441576.1"/>
    </source>
</evidence>
<keyword evidence="2" id="KW-0808">Transferase</keyword>
<dbReference type="Gene3D" id="3.40.50.10440">
    <property type="entry name" value="Dihydroxyacetone kinase, domain 1"/>
    <property type="match status" value="1"/>
</dbReference>
<feature type="domain" description="DhaK" evidence="1">
    <location>
        <begin position="1"/>
        <end position="194"/>
    </location>
</feature>